<evidence type="ECO:0000313" key="1">
    <source>
        <dbReference type="EMBL" id="MBK8573744.1"/>
    </source>
</evidence>
<dbReference type="AlphaFoldDB" id="A0A936F430"/>
<organism evidence="1 2">
    <name type="scientific">Candidatus Geothrix odensensis</name>
    <dbReference type="NCBI Taxonomy" id="2954440"/>
    <lineage>
        <taxon>Bacteria</taxon>
        <taxon>Pseudomonadati</taxon>
        <taxon>Acidobacteriota</taxon>
        <taxon>Holophagae</taxon>
        <taxon>Holophagales</taxon>
        <taxon>Holophagaceae</taxon>
        <taxon>Geothrix</taxon>
    </lineage>
</organism>
<sequence>MARLDQASAQLFRELLFQVVGLVENQHRRVRQHLAEGGFAQHAVGQQESMVHDDEVGLGHFRPQPGEVAVLVARALAARAALGPGVDLVPQG</sequence>
<accession>A0A936F430</accession>
<gene>
    <name evidence="1" type="ORF">IPN91_14245</name>
</gene>
<protein>
    <submittedName>
        <fullName evidence="1">Uncharacterized protein</fullName>
    </submittedName>
</protein>
<evidence type="ECO:0000313" key="2">
    <source>
        <dbReference type="Proteomes" id="UP000709959"/>
    </source>
</evidence>
<dbReference type="Proteomes" id="UP000709959">
    <property type="component" value="Unassembled WGS sequence"/>
</dbReference>
<name>A0A936F430_9BACT</name>
<reference evidence="1 2" key="1">
    <citation type="submission" date="2020-10" db="EMBL/GenBank/DDBJ databases">
        <title>Connecting structure to function with the recovery of over 1000 high-quality activated sludge metagenome-assembled genomes encoding full-length rRNA genes using long-read sequencing.</title>
        <authorList>
            <person name="Singleton C.M."/>
            <person name="Petriglieri F."/>
            <person name="Kristensen J.M."/>
            <person name="Kirkegaard R.H."/>
            <person name="Michaelsen T.Y."/>
            <person name="Andersen M.H."/>
            <person name="Karst S.M."/>
            <person name="Dueholm M.S."/>
            <person name="Nielsen P.H."/>
            <person name="Albertsen M."/>
        </authorList>
    </citation>
    <scope>NUCLEOTIDE SEQUENCE [LARGE SCALE GENOMIC DNA]</scope>
    <source>
        <strain evidence="1">OdNE_18-Q3-R46-58_MAXAC.008</strain>
    </source>
</reference>
<dbReference type="EMBL" id="JADKCH010000031">
    <property type="protein sequence ID" value="MBK8573744.1"/>
    <property type="molecule type" value="Genomic_DNA"/>
</dbReference>
<proteinExistence type="predicted"/>
<comment type="caution">
    <text evidence="1">The sequence shown here is derived from an EMBL/GenBank/DDBJ whole genome shotgun (WGS) entry which is preliminary data.</text>
</comment>